<sequence>MSLNINCLSEYSDFELVPLIGNNSKNFIHSIYKQDENGFISKFSSFIRGLLFSSNDFELLLKNFTINSFKLSNKFISSIIIYSIGILLMLIMLSIIFYIISYTNIKQDKSKKQKYFKFNLKTLLVLLLFIIYFFIFIQMIFLIEHGNKAKISLEKSIKLINEEFNSNIISQHFKYLLEQFNNYSKKSSSIIIDGSKSLMIKSLNNLLNDYYYIEEINLHIVSVNKYFNEINSFIDNDQNIKVLFNKITKSYEYIMKDINNLNKKLCYYINQNNIEIEKKIFYLFNLINEKFQFFIQIINEKILNKFFKSKLFNQNQQEKIQSFISLIATLFFSIILIITIVPFAFLIIIIINDFCLHSNNQTKQFKNQKTNSESSSKLDDLDVKQLISLHTHSNDSQSCYTTNSFSNIRNVSRKKHKSRKIRTYHISANGERTFSYPVNVTNQNKSKNDRSYRLFLGSIRISFGFLIVLLIILCIISGLLYGLDLLIENSCRLVHHDQQYLISLITDNLIKSIENFDMNTTINNIINDCNKNKHFSKKFLKEYSNELNNELIPIMKYLNGNIYKEFLISIKMINISSEIDLLNNLASFLRLKHIQNRLILIHNDFNQIERIFKQIIQFNSRLPIQFLTQTLNEFELFFEKIIESTMNPCPLPIDNILKIDKLICHETANTINGLWLLIFLFMFSLAFGFCIFGIYIYKRFI</sequence>
<evidence type="ECO:0000313" key="5">
    <source>
        <dbReference type="Proteomes" id="UP000663825"/>
    </source>
</evidence>
<evidence type="ECO:0000313" key="2">
    <source>
        <dbReference type="EMBL" id="CAF3234609.1"/>
    </source>
</evidence>
<reference evidence="2" key="1">
    <citation type="submission" date="2021-02" db="EMBL/GenBank/DDBJ databases">
        <authorList>
            <person name="Nowell W R."/>
        </authorList>
    </citation>
    <scope>NUCLEOTIDE SEQUENCE</scope>
</reference>
<evidence type="ECO:0000256" key="1">
    <source>
        <dbReference type="SAM" id="Phobius"/>
    </source>
</evidence>
<keyword evidence="1" id="KW-0812">Transmembrane</keyword>
<dbReference type="Proteomes" id="UP000663872">
    <property type="component" value="Unassembled WGS sequence"/>
</dbReference>
<accession>A0A817RAS9</accession>
<evidence type="ECO:0000313" key="4">
    <source>
        <dbReference type="EMBL" id="CAF3487011.1"/>
    </source>
</evidence>
<organism evidence="2 5">
    <name type="scientific">Rotaria socialis</name>
    <dbReference type="NCBI Taxonomy" id="392032"/>
    <lineage>
        <taxon>Eukaryota</taxon>
        <taxon>Metazoa</taxon>
        <taxon>Spiralia</taxon>
        <taxon>Gnathifera</taxon>
        <taxon>Rotifera</taxon>
        <taxon>Eurotatoria</taxon>
        <taxon>Bdelloidea</taxon>
        <taxon>Philodinida</taxon>
        <taxon>Philodinidae</taxon>
        <taxon>Rotaria</taxon>
    </lineage>
</organism>
<dbReference type="Proteomes" id="UP000663833">
    <property type="component" value="Unassembled WGS sequence"/>
</dbReference>
<gene>
    <name evidence="4" type="ORF">GRG538_LOCUS16730</name>
    <name evidence="3" type="ORF">LUA448_LOCUS5433</name>
    <name evidence="2" type="ORF">TIS948_LOCUS14289</name>
</gene>
<feature type="transmembrane region" description="Helical" evidence="1">
    <location>
        <begin position="123"/>
        <end position="143"/>
    </location>
</feature>
<proteinExistence type="predicted"/>
<dbReference type="EMBL" id="CAJNYT010002686">
    <property type="protein sequence ID" value="CAF3487011.1"/>
    <property type="molecule type" value="Genomic_DNA"/>
</dbReference>
<dbReference type="EMBL" id="CAJNYD010000451">
    <property type="protein sequence ID" value="CAF3261561.1"/>
    <property type="molecule type" value="Genomic_DNA"/>
</dbReference>
<dbReference type="EMBL" id="CAJNXB010002326">
    <property type="protein sequence ID" value="CAF3234609.1"/>
    <property type="molecule type" value="Genomic_DNA"/>
</dbReference>
<dbReference type="OrthoDB" id="10044609at2759"/>
<dbReference type="AlphaFoldDB" id="A0A817RAS9"/>
<dbReference type="Proteomes" id="UP000663825">
    <property type="component" value="Unassembled WGS sequence"/>
</dbReference>
<keyword evidence="1" id="KW-1133">Transmembrane helix</keyword>
<evidence type="ECO:0000313" key="3">
    <source>
        <dbReference type="EMBL" id="CAF3261561.1"/>
    </source>
</evidence>
<feature type="transmembrane region" description="Helical" evidence="1">
    <location>
        <begin position="323"/>
        <end position="351"/>
    </location>
</feature>
<name>A0A817RAS9_9BILA</name>
<feature type="transmembrane region" description="Helical" evidence="1">
    <location>
        <begin position="79"/>
        <end position="102"/>
    </location>
</feature>
<feature type="transmembrane region" description="Helical" evidence="1">
    <location>
        <begin position="674"/>
        <end position="697"/>
    </location>
</feature>
<protein>
    <submittedName>
        <fullName evidence="2">Uncharacterized protein</fullName>
    </submittedName>
</protein>
<comment type="caution">
    <text evidence="2">The sequence shown here is derived from an EMBL/GenBank/DDBJ whole genome shotgun (WGS) entry which is preliminary data.</text>
</comment>
<keyword evidence="1" id="KW-0472">Membrane</keyword>
<feature type="transmembrane region" description="Helical" evidence="1">
    <location>
        <begin position="454"/>
        <end position="483"/>
    </location>
</feature>